<sequence length="140" mass="15649">MSEGDCIVAKMIHSMLRVLDEERSLAFYETAFGLKPVDRLVFDSFTLIYLANDEQTFELELTINHGRTEPYALGDGYGHLAVSVQDLASEHARLDAAGFSPTPIKTLETDNRIIGTFFFLTDPDGYKIEVLGRGEPGRFL</sequence>
<dbReference type="PANTHER" id="PTHR46036">
    <property type="entry name" value="LACTOYLGLUTATHIONE LYASE"/>
    <property type="match status" value="1"/>
</dbReference>
<dbReference type="Gene3D" id="3.10.180.10">
    <property type="entry name" value="2,3-Dihydroxybiphenyl 1,2-Dioxygenase, domain 1"/>
    <property type="match status" value="1"/>
</dbReference>
<evidence type="ECO:0000313" key="7">
    <source>
        <dbReference type="Proteomes" id="UP000077349"/>
    </source>
</evidence>
<dbReference type="eggNOG" id="COG0346">
    <property type="taxonomic scope" value="Bacteria"/>
</dbReference>
<dbReference type="GO" id="GO:0019243">
    <property type="term" value="P:methylglyoxal catabolic process to D-lactate via S-lactoyl-glutathione"/>
    <property type="evidence" value="ECO:0007669"/>
    <property type="project" value="TreeGrafter"/>
</dbReference>
<protein>
    <recommendedName>
        <fullName evidence="2">Aldoketomutase</fullName>
    </recommendedName>
    <alternativeName>
        <fullName evidence="1">Ketone-aldehyde mutase</fullName>
    </alternativeName>
    <alternativeName>
        <fullName evidence="3">Methylglyoxalase</fullName>
    </alternativeName>
    <alternativeName>
        <fullName evidence="4">S-D-lactoylglutathione methylglyoxal lyase</fullName>
    </alternativeName>
</protein>
<evidence type="ECO:0000256" key="3">
    <source>
        <dbReference type="ARBA" id="ARBA00032460"/>
    </source>
</evidence>
<dbReference type="GO" id="GO:0005737">
    <property type="term" value="C:cytoplasm"/>
    <property type="evidence" value="ECO:0007669"/>
    <property type="project" value="TreeGrafter"/>
</dbReference>
<evidence type="ECO:0000259" key="5">
    <source>
        <dbReference type="PROSITE" id="PS51819"/>
    </source>
</evidence>
<dbReference type="PROSITE" id="PS51819">
    <property type="entry name" value="VOC"/>
    <property type="match status" value="1"/>
</dbReference>
<dbReference type="PANTHER" id="PTHR46036:SF5">
    <property type="entry name" value="LACTOYLGLUTATHIONE LYASE"/>
    <property type="match status" value="1"/>
</dbReference>
<gene>
    <name evidence="6" type="ORF">Amal_00177</name>
</gene>
<keyword evidence="6" id="KW-0456">Lyase</keyword>
<dbReference type="InterPro" id="IPR037523">
    <property type="entry name" value="VOC_core"/>
</dbReference>
<dbReference type="AlphaFoldDB" id="A0A177GFT8"/>
<dbReference type="Pfam" id="PF00903">
    <property type="entry name" value="Glyoxalase"/>
    <property type="match status" value="1"/>
</dbReference>
<comment type="caution">
    <text evidence="6">The sequence shown here is derived from an EMBL/GenBank/DDBJ whole genome shotgun (WGS) entry which is preliminary data.</text>
</comment>
<evidence type="ECO:0000313" key="6">
    <source>
        <dbReference type="EMBL" id="OAG78577.1"/>
    </source>
</evidence>
<feature type="domain" description="VOC" evidence="5">
    <location>
        <begin position="10"/>
        <end position="133"/>
    </location>
</feature>
<dbReference type="Proteomes" id="UP000077349">
    <property type="component" value="Unassembled WGS sequence"/>
</dbReference>
<dbReference type="EMBL" id="LVHD01000002">
    <property type="protein sequence ID" value="OAG78577.1"/>
    <property type="molecule type" value="Genomic_DNA"/>
</dbReference>
<dbReference type="PATRIC" id="fig|178901.16.peg.182"/>
<name>A0A177GFT8_9PROT</name>
<accession>A0A177GFT8</accession>
<evidence type="ECO:0000256" key="2">
    <source>
        <dbReference type="ARBA" id="ARBA00030892"/>
    </source>
</evidence>
<dbReference type="InterPro" id="IPR029068">
    <property type="entry name" value="Glyas_Bleomycin-R_OHBP_Dase"/>
</dbReference>
<reference evidence="6 7" key="1">
    <citation type="submission" date="2016-03" db="EMBL/GenBank/DDBJ databases">
        <title>Draft genome sequence of Acetobacter malorum CECT 7742, a strain isolated from strawberry vinegar.</title>
        <authorList>
            <person name="Sainz F."/>
            <person name="Mas A."/>
            <person name="Torija M.J."/>
        </authorList>
    </citation>
    <scope>NUCLEOTIDE SEQUENCE [LARGE SCALE GENOMIC DNA]</scope>
    <source>
        <strain evidence="6 7">CECT 7742</strain>
    </source>
</reference>
<dbReference type="SUPFAM" id="SSF54593">
    <property type="entry name" value="Glyoxalase/Bleomycin resistance protein/Dihydroxybiphenyl dioxygenase"/>
    <property type="match status" value="1"/>
</dbReference>
<dbReference type="GO" id="GO:0004462">
    <property type="term" value="F:lactoylglutathione lyase activity"/>
    <property type="evidence" value="ECO:0007669"/>
    <property type="project" value="TreeGrafter"/>
</dbReference>
<evidence type="ECO:0000256" key="4">
    <source>
        <dbReference type="ARBA" id="ARBA00033298"/>
    </source>
</evidence>
<evidence type="ECO:0000256" key="1">
    <source>
        <dbReference type="ARBA" id="ARBA00030291"/>
    </source>
</evidence>
<organism evidence="6 7">
    <name type="scientific">Acetobacter malorum</name>
    <dbReference type="NCBI Taxonomy" id="178901"/>
    <lineage>
        <taxon>Bacteria</taxon>
        <taxon>Pseudomonadati</taxon>
        <taxon>Pseudomonadota</taxon>
        <taxon>Alphaproteobacteria</taxon>
        <taxon>Acetobacterales</taxon>
        <taxon>Acetobacteraceae</taxon>
        <taxon>Acetobacter</taxon>
    </lineage>
</organism>
<dbReference type="InterPro" id="IPR004360">
    <property type="entry name" value="Glyas_Fos-R_dOase_dom"/>
</dbReference>
<proteinExistence type="predicted"/>
<dbReference type="STRING" id="178901.AmDm5_0201"/>